<name>A0A2W5NAK1_RHOSU</name>
<organism evidence="6 7">
    <name type="scientific">Rhodovulum sulfidophilum</name>
    <name type="common">Rhodobacter sulfidophilus</name>
    <dbReference type="NCBI Taxonomy" id="35806"/>
    <lineage>
        <taxon>Bacteria</taxon>
        <taxon>Pseudomonadati</taxon>
        <taxon>Pseudomonadota</taxon>
        <taxon>Alphaproteobacteria</taxon>
        <taxon>Rhodobacterales</taxon>
        <taxon>Paracoccaceae</taxon>
        <taxon>Rhodovulum</taxon>
    </lineage>
</organism>
<feature type="signal peptide" evidence="4">
    <location>
        <begin position="1"/>
        <end position="20"/>
    </location>
</feature>
<accession>A0A2W5NAK1</accession>
<proteinExistence type="inferred from homology"/>
<keyword evidence="2 4" id="KW-0732">Signal</keyword>
<dbReference type="CDD" id="cd06346">
    <property type="entry name" value="PBP1_ABC_ligand_binding-like"/>
    <property type="match status" value="1"/>
</dbReference>
<dbReference type="InterPro" id="IPR051010">
    <property type="entry name" value="BCAA_transport"/>
</dbReference>
<dbReference type="InterPro" id="IPR028082">
    <property type="entry name" value="Peripla_BP_I"/>
</dbReference>
<dbReference type="InterPro" id="IPR028081">
    <property type="entry name" value="Leu-bd"/>
</dbReference>
<evidence type="ECO:0000256" key="4">
    <source>
        <dbReference type="SAM" id="SignalP"/>
    </source>
</evidence>
<keyword evidence="3" id="KW-0029">Amino-acid transport</keyword>
<evidence type="ECO:0000313" key="6">
    <source>
        <dbReference type="EMBL" id="PZQ49309.1"/>
    </source>
</evidence>
<evidence type="ECO:0000256" key="3">
    <source>
        <dbReference type="ARBA" id="ARBA00022970"/>
    </source>
</evidence>
<dbReference type="AlphaFoldDB" id="A0A2W5NAK1"/>
<feature type="domain" description="Leucine-binding protein" evidence="5">
    <location>
        <begin position="22"/>
        <end position="332"/>
    </location>
</feature>
<keyword evidence="3" id="KW-0813">Transport</keyword>
<comment type="similarity">
    <text evidence="1">Belongs to the leucine-binding protein family.</text>
</comment>
<dbReference type="Proteomes" id="UP000249185">
    <property type="component" value="Unassembled WGS sequence"/>
</dbReference>
<comment type="caution">
    <text evidence="6">The sequence shown here is derived from an EMBL/GenBank/DDBJ whole genome shotgun (WGS) entry which is preliminary data.</text>
</comment>
<dbReference type="SUPFAM" id="SSF53822">
    <property type="entry name" value="Periplasmic binding protein-like I"/>
    <property type="match status" value="1"/>
</dbReference>
<dbReference type="GO" id="GO:0006865">
    <property type="term" value="P:amino acid transport"/>
    <property type="evidence" value="ECO:0007669"/>
    <property type="project" value="UniProtKB-KW"/>
</dbReference>
<evidence type="ECO:0000313" key="7">
    <source>
        <dbReference type="Proteomes" id="UP000249185"/>
    </source>
</evidence>
<dbReference type="PANTHER" id="PTHR30483:SF6">
    <property type="entry name" value="PERIPLASMIC BINDING PROTEIN OF ABC TRANSPORTER FOR NATURAL AMINO ACIDS"/>
    <property type="match status" value="1"/>
</dbReference>
<evidence type="ECO:0000259" key="5">
    <source>
        <dbReference type="Pfam" id="PF13458"/>
    </source>
</evidence>
<dbReference type="Pfam" id="PF13458">
    <property type="entry name" value="Peripla_BP_6"/>
    <property type="match status" value="1"/>
</dbReference>
<gene>
    <name evidence="6" type="ORF">DI556_12240</name>
</gene>
<feature type="chain" id="PRO_5015986718" evidence="4">
    <location>
        <begin position="21"/>
        <end position="395"/>
    </location>
</feature>
<dbReference type="PANTHER" id="PTHR30483">
    <property type="entry name" value="LEUCINE-SPECIFIC-BINDING PROTEIN"/>
    <property type="match status" value="1"/>
</dbReference>
<protein>
    <submittedName>
        <fullName evidence="6">Branched-chain amino acid ABC transporter substrate-binding protein</fullName>
    </submittedName>
</protein>
<evidence type="ECO:0000256" key="2">
    <source>
        <dbReference type="ARBA" id="ARBA00022729"/>
    </source>
</evidence>
<dbReference type="EMBL" id="QFPW01000008">
    <property type="protein sequence ID" value="PZQ49309.1"/>
    <property type="molecule type" value="Genomic_DNA"/>
</dbReference>
<dbReference type="Gene3D" id="3.40.50.2300">
    <property type="match status" value="2"/>
</dbReference>
<evidence type="ECO:0000256" key="1">
    <source>
        <dbReference type="ARBA" id="ARBA00010062"/>
    </source>
</evidence>
<sequence length="395" mass="39560">MKRILLATAACAGLASAASAEPVNVGVILGFTGPLESITPGMAASAEFAFKEASDSGKLPGGITLNPVRADSTCVDAAAATTAAQGLISGQNVAAIMGADCSGVTTAIATNVAVPAGVVMVSPSATSPALSTLEDNGFFFRTAPSDARQGVVLADLAVENGVKEVAITYTNNDYGKGLADSFAAAFQEKGGTVAISAAHEDGKADYSAEVAALQASGAPTLMVFGYVDQGGRGIVQAALDTGAFESFYFGDGMYGQSLIDAVGAEINDKVVGTLPGVEGEGADIFAKLATDAGMDPTGTYVPESYDAAALIALSMAAAGSADRTAIRDKMMDVANAPGEKIYAGELAKGIEILTGGGDIDYQGATGVELIGPGEAAGSYRVYEIKDSAPVTLGYR</sequence>
<reference evidence="6 7" key="1">
    <citation type="submission" date="2017-08" db="EMBL/GenBank/DDBJ databases">
        <title>Infants hospitalized years apart are colonized by the same room-sourced microbial strains.</title>
        <authorList>
            <person name="Brooks B."/>
            <person name="Olm M.R."/>
            <person name="Firek B.A."/>
            <person name="Baker R."/>
            <person name="Thomas B.C."/>
            <person name="Morowitz M.J."/>
            <person name="Banfield J.F."/>
        </authorList>
    </citation>
    <scope>NUCLEOTIDE SEQUENCE [LARGE SCALE GENOMIC DNA]</scope>
    <source>
        <strain evidence="6">S2_005_002_R2_34</strain>
    </source>
</reference>